<reference evidence="2 3" key="1">
    <citation type="journal article" date="2021" name="Int. J. Syst. Evol. Microbiol.">
        <title>Reticulibacter mediterranei gen. nov., sp. nov., within the new family Reticulibacteraceae fam. nov., and Ktedonospora formicarum gen. nov., sp. nov., Ktedonobacter robiniae sp. nov., Dictyobacter formicarum sp. nov. and Dictyobacter arantiisoli sp. nov., belonging to the class Ktedonobacteria.</title>
        <authorList>
            <person name="Yabe S."/>
            <person name="Zheng Y."/>
            <person name="Wang C.M."/>
            <person name="Sakai Y."/>
            <person name="Abe K."/>
            <person name="Yokota A."/>
            <person name="Donadio S."/>
            <person name="Cavaletti L."/>
            <person name="Monciardini P."/>
        </authorList>
    </citation>
    <scope>NUCLEOTIDE SEQUENCE [LARGE SCALE GENOMIC DNA]</scope>
    <source>
        <strain evidence="2 3">SOSP1-9</strain>
    </source>
</reference>
<accession>A0ABQ3VIW4</accession>
<gene>
    <name evidence="2" type="ORF">KSZ_36350</name>
</gene>
<organism evidence="2 3">
    <name type="scientific">Dictyobacter formicarum</name>
    <dbReference type="NCBI Taxonomy" id="2778368"/>
    <lineage>
        <taxon>Bacteria</taxon>
        <taxon>Bacillati</taxon>
        <taxon>Chloroflexota</taxon>
        <taxon>Ktedonobacteria</taxon>
        <taxon>Ktedonobacterales</taxon>
        <taxon>Dictyobacteraceae</taxon>
        <taxon>Dictyobacter</taxon>
    </lineage>
</organism>
<comment type="caution">
    <text evidence="2">The sequence shown here is derived from an EMBL/GenBank/DDBJ whole genome shotgun (WGS) entry which is preliminary data.</text>
</comment>
<keyword evidence="2" id="KW-0560">Oxidoreductase</keyword>
<feature type="domain" description="ABM" evidence="1">
    <location>
        <begin position="11"/>
        <end position="100"/>
    </location>
</feature>
<sequence>MTRIAKDRPVITVVSVFTVEPKNQQRLLNILIKATNVVIRHMPGYVSANFHQSLDGRNVVNYAQWRSQEDIEAMMRDATVQEFMQEVNKLATVASQLYRVAYTDEVFQRPPTAARPLPQVGSA</sequence>
<keyword evidence="2" id="KW-0503">Monooxygenase</keyword>
<dbReference type="EMBL" id="BNJJ01000009">
    <property type="protein sequence ID" value="GHO85629.1"/>
    <property type="molecule type" value="Genomic_DNA"/>
</dbReference>
<proteinExistence type="predicted"/>
<evidence type="ECO:0000259" key="1">
    <source>
        <dbReference type="PROSITE" id="PS51725"/>
    </source>
</evidence>
<keyword evidence="3" id="KW-1185">Reference proteome</keyword>
<dbReference type="PROSITE" id="PS51725">
    <property type="entry name" value="ABM"/>
    <property type="match status" value="1"/>
</dbReference>
<dbReference type="Gene3D" id="3.30.70.100">
    <property type="match status" value="1"/>
</dbReference>
<dbReference type="InterPro" id="IPR007138">
    <property type="entry name" value="ABM_dom"/>
</dbReference>
<evidence type="ECO:0000313" key="3">
    <source>
        <dbReference type="Proteomes" id="UP000635565"/>
    </source>
</evidence>
<dbReference type="GO" id="GO:0004497">
    <property type="term" value="F:monooxygenase activity"/>
    <property type="evidence" value="ECO:0007669"/>
    <property type="project" value="UniProtKB-KW"/>
</dbReference>
<dbReference type="Proteomes" id="UP000635565">
    <property type="component" value="Unassembled WGS sequence"/>
</dbReference>
<dbReference type="SUPFAM" id="SSF54909">
    <property type="entry name" value="Dimeric alpha+beta barrel"/>
    <property type="match status" value="1"/>
</dbReference>
<dbReference type="Pfam" id="PF03992">
    <property type="entry name" value="ABM"/>
    <property type="match status" value="1"/>
</dbReference>
<dbReference type="InterPro" id="IPR011008">
    <property type="entry name" value="Dimeric_a/b-barrel"/>
</dbReference>
<name>A0ABQ3VIW4_9CHLR</name>
<protein>
    <submittedName>
        <fullName evidence="2">Antibiotic biosynthesis monooxygenase</fullName>
    </submittedName>
</protein>
<evidence type="ECO:0000313" key="2">
    <source>
        <dbReference type="EMBL" id="GHO85629.1"/>
    </source>
</evidence>